<keyword evidence="2" id="KW-1185">Reference proteome</keyword>
<dbReference type="STRING" id="398580.Dshi_2350"/>
<accession>A8LRQ5</accession>
<dbReference type="KEGG" id="dsh:Dshi_2350"/>
<dbReference type="eggNOG" id="COG0303">
    <property type="taxonomic scope" value="Bacteria"/>
</dbReference>
<gene>
    <name evidence="1" type="ordered locus">Dshi_2350</name>
</gene>
<dbReference type="RefSeq" id="WP_012179017.1">
    <property type="nucleotide sequence ID" value="NC_009952.1"/>
</dbReference>
<name>A8LRQ5_DINSH</name>
<organism evidence="1 2">
    <name type="scientific">Dinoroseobacter shibae (strain DSM 16493 / NCIMB 14021 / DFL 12)</name>
    <dbReference type="NCBI Taxonomy" id="398580"/>
    <lineage>
        <taxon>Bacteria</taxon>
        <taxon>Pseudomonadati</taxon>
        <taxon>Pseudomonadota</taxon>
        <taxon>Alphaproteobacteria</taxon>
        <taxon>Rhodobacterales</taxon>
        <taxon>Roseobacteraceae</taxon>
        <taxon>Dinoroseobacter</taxon>
    </lineage>
</organism>
<dbReference type="UniPathway" id="UPA00344"/>
<proteinExistence type="predicted"/>
<dbReference type="EMBL" id="CP000830">
    <property type="protein sequence ID" value="ABV94086.1"/>
    <property type="molecule type" value="Genomic_DNA"/>
</dbReference>
<sequence length="337" mass="34690">MKFGAVPLTKAEGALLAHALRLPSGKLSKGTVLTSQMLAEIAQTGLDEVIVARLEPGDIDENAAAARVAAALVPEASRPHLRITEPFTGRVNIVAEASGIIEIDVPAIEALNSVDPLITLATVPQYARVTPGMLVGTVKIIAYGVAADAAQQAAQCGAGSLRLRPARYSSAGLVLTEFGPADARLRDKSIAAIETRLIQLGMSLAETRVTGHNTAEIGAALAGLDGEMALLLTASATSDPADVGPEGVRAAGGQVTRFGMPVDPGNLLFLGEIGPRPVIGLPGCARSPALNGADWVLERVACGLQVTGADIAAMGVGGLLKEIPSRPQPRRPRRKPE</sequence>
<dbReference type="Proteomes" id="UP000006833">
    <property type="component" value="Chromosome"/>
</dbReference>
<dbReference type="InterPro" id="IPR036425">
    <property type="entry name" value="MoaB/Mog-like_dom_sf"/>
</dbReference>
<protein>
    <submittedName>
        <fullName evidence="1">Putative molybdopterin biosynthesis protein</fullName>
    </submittedName>
</protein>
<dbReference type="HOGENOM" id="CLU_068847_0_0_5"/>
<dbReference type="CDD" id="cd03522">
    <property type="entry name" value="MoeA_like"/>
    <property type="match status" value="1"/>
</dbReference>
<dbReference type="AlphaFoldDB" id="A8LRQ5"/>
<evidence type="ECO:0000313" key="2">
    <source>
        <dbReference type="Proteomes" id="UP000006833"/>
    </source>
</evidence>
<dbReference type="SUPFAM" id="SSF53218">
    <property type="entry name" value="Molybdenum cofactor biosynthesis proteins"/>
    <property type="match status" value="1"/>
</dbReference>
<dbReference type="OrthoDB" id="9779263at2"/>
<reference evidence="2" key="1">
    <citation type="journal article" date="2010" name="ISME J.">
        <title>The complete genome sequence of the algal symbiont Dinoroseobacter shibae: a hitchhiker's guide to life in the sea.</title>
        <authorList>
            <person name="Wagner-Dobler I."/>
            <person name="Ballhausen B."/>
            <person name="Berger M."/>
            <person name="Brinkhoff T."/>
            <person name="Buchholz I."/>
            <person name="Bunk B."/>
            <person name="Cypionka H."/>
            <person name="Daniel R."/>
            <person name="Drepper T."/>
            <person name="Gerdts G."/>
            <person name="Hahnke S."/>
            <person name="Han C."/>
            <person name="Jahn D."/>
            <person name="Kalhoefer D."/>
            <person name="Kiss H."/>
            <person name="Klenk H.P."/>
            <person name="Kyrpides N."/>
            <person name="Liebl W."/>
            <person name="Liesegang H."/>
            <person name="Meincke L."/>
            <person name="Pati A."/>
            <person name="Petersen J."/>
            <person name="Piekarski T."/>
            <person name="Pommerenke C."/>
            <person name="Pradella S."/>
            <person name="Pukall R."/>
            <person name="Rabus R."/>
            <person name="Stackebrandt E."/>
            <person name="Thole S."/>
            <person name="Thompson L."/>
            <person name="Tielen P."/>
            <person name="Tomasch J."/>
            <person name="von Jan M."/>
            <person name="Wanphrut N."/>
            <person name="Wichels A."/>
            <person name="Zech H."/>
            <person name="Simon M."/>
        </authorList>
    </citation>
    <scope>NUCLEOTIDE SEQUENCE [LARGE SCALE GENOMIC DNA]</scope>
    <source>
        <strain evidence="2">DSM 16493 / NCIMB 14021 / DFL 12</strain>
    </source>
</reference>
<dbReference type="Gene3D" id="3.40.980.10">
    <property type="entry name" value="MoaB/Mog-like domain"/>
    <property type="match status" value="1"/>
</dbReference>
<evidence type="ECO:0000313" key="1">
    <source>
        <dbReference type="EMBL" id="ABV94086.1"/>
    </source>
</evidence>